<evidence type="ECO:0000256" key="1">
    <source>
        <dbReference type="ARBA" id="ARBA00022801"/>
    </source>
</evidence>
<dbReference type="GO" id="GO:0004520">
    <property type="term" value="F:DNA endonuclease activity"/>
    <property type="evidence" value="ECO:0007669"/>
    <property type="project" value="TreeGrafter"/>
</dbReference>
<evidence type="ECO:0000259" key="2">
    <source>
        <dbReference type="PROSITE" id="PS51194"/>
    </source>
</evidence>
<dbReference type="InterPro" id="IPR049730">
    <property type="entry name" value="SNF2/RAD54-like_C"/>
</dbReference>
<dbReference type="Gene3D" id="3.40.50.300">
    <property type="entry name" value="P-loop containing nucleotide triphosphate hydrolases"/>
    <property type="match status" value="1"/>
</dbReference>
<dbReference type="InterPro" id="IPR027417">
    <property type="entry name" value="P-loop_NTPase"/>
</dbReference>
<sequence length="311" mass="34725">MERNTAIVFKVKNCKGVEIEKIPFSTLNIIQRLSKSFDAGRWEPCRPEHFTDEKVDEFIRMLPRKLLDALLPFQLDGLRFGLRRGGRCLIADEMGLGKTLQEFVCEKGVGFVRIDGNTLASDRQNAEFVCEKGVGFVRIDGNTLASDRQNAVSSFQSSDKVKIAIISITAGGVGLDFSSAQNVVFLELPQSPSLMLQAEDRAHRRGQSNAVNIYIFCAKDTLDETRWQNLNKSLHRVSSTMDGKYDAVPEILVERISYFGKSDKGIRGSSEVQVELPDSGSVWNSQPFKTHNEENVMLIGSTFHTDDLNLG</sequence>
<dbReference type="SUPFAM" id="SSF52540">
    <property type="entry name" value="P-loop containing nucleoside triphosphate hydrolases"/>
    <property type="match status" value="2"/>
</dbReference>
<proteinExistence type="predicted"/>
<keyword evidence="1" id="KW-0378">Hydrolase</keyword>
<dbReference type="Gene3D" id="3.40.50.10810">
    <property type="entry name" value="Tandem AAA-ATPase domain"/>
    <property type="match status" value="1"/>
</dbReference>
<dbReference type="InterPro" id="IPR038718">
    <property type="entry name" value="SNF2-like_sf"/>
</dbReference>
<protein>
    <recommendedName>
        <fullName evidence="2">Helicase C-terminal domain-containing protein</fullName>
    </recommendedName>
</protein>
<dbReference type="GO" id="GO:0006281">
    <property type="term" value="P:DNA repair"/>
    <property type="evidence" value="ECO:0007669"/>
    <property type="project" value="TreeGrafter"/>
</dbReference>
<dbReference type="CDD" id="cd18793">
    <property type="entry name" value="SF2_C_SNF"/>
    <property type="match status" value="1"/>
</dbReference>
<dbReference type="EMBL" id="CAADRP010001616">
    <property type="protein sequence ID" value="VFU45054.1"/>
    <property type="molecule type" value="Genomic_DNA"/>
</dbReference>
<dbReference type="PANTHER" id="PTHR45766:SF5">
    <property type="entry name" value="SNF2 DOMAIN-CONTAINING PROTEIN _ HELICASE DOMAIN-CONTAINING PROTEIN _ HNH ENDONUCLEASE DOMAIN-CONTAINING PROTEIN"/>
    <property type="match status" value="1"/>
</dbReference>
<evidence type="ECO:0000313" key="3">
    <source>
        <dbReference type="EMBL" id="VFU45054.1"/>
    </source>
</evidence>
<name>A0A6N2LUF3_SALVM</name>
<dbReference type="PANTHER" id="PTHR45766">
    <property type="entry name" value="DNA ANNEALING HELICASE AND ENDONUCLEASE ZRANB3 FAMILY MEMBER"/>
    <property type="match status" value="1"/>
</dbReference>
<accession>A0A6N2LUF3</accession>
<dbReference type="GO" id="GO:0016787">
    <property type="term" value="F:hydrolase activity"/>
    <property type="evidence" value="ECO:0007669"/>
    <property type="project" value="UniProtKB-KW"/>
</dbReference>
<dbReference type="PROSITE" id="PS51194">
    <property type="entry name" value="HELICASE_CTER"/>
    <property type="match status" value="1"/>
</dbReference>
<dbReference type="InterPro" id="IPR001650">
    <property type="entry name" value="Helicase_C-like"/>
</dbReference>
<gene>
    <name evidence="3" type="ORF">SVIM_LOCUS280578</name>
</gene>
<dbReference type="AlphaFoldDB" id="A0A6N2LUF3"/>
<dbReference type="GO" id="GO:0043596">
    <property type="term" value="C:nuclear replication fork"/>
    <property type="evidence" value="ECO:0007669"/>
    <property type="project" value="TreeGrafter"/>
</dbReference>
<dbReference type="Pfam" id="PF00271">
    <property type="entry name" value="Helicase_C"/>
    <property type="match status" value="1"/>
</dbReference>
<dbReference type="GO" id="GO:0031297">
    <property type="term" value="P:replication fork processing"/>
    <property type="evidence" value="ECO:0007669"/>
    <property type="project" value="TreeGrafter"/>
</dbReference>
<reference evidence="3" key="1">
    <citation type="submission" date="2019-03" db="EMBL/GenBank/DDBJ databases">
        <authorList>
            <person name="Mank J."/>
            <person name="Almeida P."/>
        </authorList>
    </citation>
    <scope>NUCLEOTIDE SEQUENCE</scope>
    <source>
        <strain evidence="3">78183</strain>
    </source>
</reference>
<dbReference type="SMART" id="SM00490">
    <property type="entry name" value="HELICc"/>
    <property type="match status" value="1"/>
</dbReference>
<feature type="domain" description="Helicase C-terminal" evidence="2">
    <location>
        <begin position="74"/>
        <end position="256"/>
    </location>
</feature>
<organism evidence="3">
    <name type="scientific">Salix viminalis</name>
    <name type="common">Common osier</name>
    <name type="synonym">Basket willow</name>
    <dbReference type="NCBI Taxonomy" id="40686"/>
    <lineage>
        <taxon>Eukaryota</taxon>
        <taxon>Viridiplantae</taxon>
        <taxon>Streptophyta</taxon>
        <taxon>Embryophyta</taxon>
        <taxon>Tracheophyta</taxon>
        <taxon>Spermatophyta</taxon>
        <taxon>Magnoliopsida</taxon>
        <taxon>eudicotyledons</taxon>
        <taxon>Gunneridae</taxon>
        <taxon>Pentapetalae</taxon>
        <taxon>rosids</taxon>
        <taxon>fabids</taxon>
        <taxon>Malpighiales</taxon>
        <taxon>Salicaceae</taxon>
        <taxon>Saliceae</taxon>
        <taxon>Salix</taxon>
    </lineage>
</organism>